<name>A0AAV7HZX1_COTGL</name>
<organism evidence="1 2">
    <name type="scientific">Cotesia glomerata</name>
    <name type="common">Lepidopteran parasitic wasp</name>
    <name type="synonym">Apanteles glomeratus</name>
    <dbReference type="NCBI Taxonomy" id="32391"/>
    <lineage>
        <taxon>Eukaryota</taxon>
        <taxon>Metazoa</taxon>
        <taxon>Ecdysozoa</taxon>
        <taxon>Arthropoda</taxon>
        <taxon>Hexapoda</taxon>
        <taxon>Insecta</taxon>
        <taxon>Pterygota</taxon>
        <taxon>Neoptera</taxon>
        <taxon>Endopterygota</taxon>
        <taxon>Hymenoptera</taxon>
        <taxon>Apocrita</taxon>
        <taxon>Ichneumonoidea</taxon>
        <taxon>Braconidae</taxon>
        <taxon>Microgastrinae</taxon>
        <taxon>Cotesia</taxon>
    </lineage>
</organism>
<evidence type="ECO:0000313" key="2">
    <source>
        <dbReference type="Proteomes" id="UP000826195"/>
    </source>
</evidence>
<proteinExistence type="predicted"/>
<sequence length="415" mass="47855">MDKKVFCSLQGRSKCVKFQRDPSVSDVAIIRDKIRDICERDTCLKKFIENKVIVSQIPLDSEISVDEKKIDQSKKMISIVKTGPGSIKMPAILPSLTYDLKKKVEDLGVLASQKDLIYHWASFLWETTDGQPMKIYYQNLASTIVSAYPLLKGGPKGYDIVRTQLSIWIRNHRTTLKKQGKKRNAEENINHVPKMSKVEVSNETSEVSTLNVSRALLELEKKQGKEVVRKYPHLNDCDSILFEFYNLKNTTEDSIFKNIQLMFFRLKNYFQVKDEGENFEIDLVIKLNDAVTRKVKKEVKPLFTFKQARSSTDCLVTEENESPRAIIYSDNKEISAAFIVADTNVRVQVSNPTVPKVVATLLAAYYVWDTVFPKQYLNMLEYIDSEVLGTIIKKNQVLLKFIRKREEKEKEEENK</sequence>
<reference evidence="1 2" key="1">
    <citation type="journal article" date="2021" name="J. Hered.">
        <title>A chromosome-level genome assembly of the parasitoid wasp, Cotesia glomerata (Hymenoptera: Braconidae).</title>
        <authorList>
            <person name="Pinto B.J."/>
            <person name="Weis J.J."/>
            <person name="Gamble T."/>
            <person name="Ode P.J."/>
            <person name="Paul R."/>
            <person name="Zaspel J.M."/>
        </authorList>
    </citation>
    <scope>NUCLEOTIDE SEQUENCE [LARGE SCALE GENOMIC DNA]</scope>
    <source>
        <strain evidence="1">CgM1</strain>
    </source>
</reference>
<dbReference type="EMBL" id="JAHXZJ010002609">
    <property type="protein sequence ID" value="KAH0540008.1"/>
    <property type="molecule type" value="Genomic_DNA"/>
</dbReference>
<dbReference type="Proteomes" id="UP000826195">
    <property type="component" value="Unassembled WGS sequence"/>
</dbReference>
<gene>
    <name evidence="1" type="ORF">KQX54_011115</name>
</gene>
<comment type="caution">
    <text evidence="1">The sequence shown here is derived from an EMBL/GenBank/DDBJ whole genome shotgun (WGS) entry which is preliminary data.</text>
</comment>
<protein>
    <submittedName>
        <fullName evidence="1">Uncharacterized protein</fullName>
    </submittedName>
</protein>
<evidence type="ECO:0000313" key="1">
    <source>
        <dbReference type="EMBL" id="KAH0540008.1"/>
    </source>
</evidence>
<accession>A0AAV7HZX1</accession>
<dbReference type="AlphaFoldDB" id="A0AAV7HZX1"/>
<keyword evidence="2" id="KW-1185">Reference proteome</keyword>